<reference evidence="2 3" key="1">
    <citation type="submission" date="2018-06" db="EMBL/GenBank/DDBJ databases">
        <authorList>
            <consortium name="Pathogen Informatics"/>
            <person name="Doyle S."/>
        </authorList>
    </citation>
    <scope>NUCLEOTIDE SEQUENCE [LARGE SCALE GENOMIC DNA]</scope>
    <source>
        <strain evidence="2 3">NCTC11470</strain>
    </source>
</reference>
<evidence type="ECO:0000259" key="1">
    <source>
        <dbReference type="Pfam" id="PF01526"/>
    </source>
</evidence>
<dbReference type="RefSeq" id="WP_004708018.1">
    <property type="nucleotide sequence ID" value="NZ_CP023964.1"/>
</dbReference>
<proteinExistence type="predicted"/>
<dbReference type="GeneID" id="57906925"/>
<dbReference type="EMBL" id="UHJA01000001">
    <property type="protein sequence ID" value="SUP76661.1"/>
    <property type="molecule type" value="Genomic_DNA"/>
</dbReference>
<dbReference type="Pfam" id="PF01526">
    <property type="entry name" value="DDE_Tnp_Tn3"/>
    <property type="match status" value="1"/>
</dbReference>
<dbReference type="InterPro" id="IPR002513">
    <property type="entry name" value="Tn3_Tnp_DDE_dom"/>
</dbReference>
<gene>
    <name evidence="2" type="ORF">NCTC11470_01704</name>
</gene>
<name>A0A380PT05_YERFR</name>
<protein>
    <submittedName>
        <fullName evidence="2">Transposase</fullName>
    </submittedName>
</protein>
<organism evidence="2 3">
    <name type="scientific">Yersinia frederiksenii</name>
    <dbReference type="NCBI Taxonomy" id="29484"/>
    <lineage>
        <taxon>Bacteria</taxon>
        <taxon>Pseudomonadati</taxon>
        <taxon>Pseudomonadota</taxon>
        <taxon>Gammaproteobacteria</taxon>
        <taxon>Enterobacterales</taxon>
        <taxon>Yersiniaceae</taxon>
        <taxon>Yersinia</taxon>
    </lineage>
</organism>
<dbReference type="Proteomes" id="UP000254835">
    <property type="component" value="Unassembled WGS sequence"/>
</dbReference>
<accession>A0A380PT05</accession>
<feature type="domain" description="Tn3 transposase DDE" evidence="1">
    <location>
        <begin position="1"/>
        <end position="43"/>
    </location>
</feature>
<dbReference type="AlphaFoldDB" id="A0A380PT05"/>
<sequence length="83" mass="10129">MITLWNTVYIENAINRLKRKELHFDDKLLSYISPLSWKQMNLTEDNSWRNNKKLAEEKYRPLQPADISQYKKNLNVQKFRFPN</sequence>
<dbReference type="GO" id="GO:0006313">
    <property type="term" value="P:DNA transposition"/>
    <property type="evidence" value="ECO:0007669"/>
    <property type="project" value="InterPro"/>
</dbReference>
<evidence type="ECO:0000313" key="2">
    <source>
        <dbReference type="EMBL" id="SUP76661.1"/>
    </source>
</evidence>
<dbReference type="GO" id="GO:0004803">
    <property type="term" value="F:transposase activity"/>
    <property type="evidence" value="ECO:0007669"/>
    <property type="project" value="InterPro"/>
</dbReference>
<evidence type="ECO:0000313" key="3">
    <source>
        <dbReference type="Proteomes" id="UP000254835"/>
    </source>
</evidence>